<comment type="caution">
    <text evidence="1">The sequence shown here is derived from an EMBL/GenBank/DDBJ whole genome shotgun (WGS) entry which is preliminary data.</text>
</comment>
<sequence length="144" mass="16571">MQSYLYVLCVCVCVQWKRLLPQLFALDQGLEDLEEHQPGRHNYNLAVYHNSDKYCAVESRKALYKFRHAVRLTHLEYQSNPDLCQVTLLNAPKMVSQSVMGREVFYHHQRGSPGDVFNTTALVTRTARNTPHQPLSGDTPAHFL</sequence>
<name>A0AA35T9Y8_GEOBA</name>
<dbReference type="AlphaFoldDB" id="A0AA35T9Y8"/>
<accession>A0AA35T9Y8</accession>
<evidence type="ECO:0000313" key="1">
    <source>
        <dbReference type="EMBL" id="CAI8043982.1"/>
    </source>
</evidence>
<dbReference type="Proteomes" id="UP001174909">
    <property type="component" value="Unassembled WGS sequence"/>
</dbReference>
<proteinExistence type="predicted"/>
<protein>
    <submittedName>
        <fullName evidence="1">Uncharacterized protein</fullName>
    </submittedName>
</protein>
<evidence type="ECO:0000313" key="2">
    <source>
        <dbReference type="Proteomes" id="UP001174909"/>
    </source>
</evidence>
<organism evidence="1 2">
    <name type="scientific">Geodia barretti</name>
    <name type="common">Barrett's horny sponge</name>
    <dbReference type="NCBI Taxonomy" id="519541"/>
    <lineage>
        <taxon>Eukaryota</taxon>
        <taxon>Metazoa</taxon>
        <taxon>Porifera</taxon>
        <taxon>Demospongiae</taxon>
        <taxon>Heteroscleromorpha</taxon>
        <taxon>Tetractinellida</taxon>
        <taxon>Astrophorina</taxon>
        <taxon>Geodiidae</taxon>
        <taxon>Geodia</taxon>
    </lineage>
</organism>
<gene>
    <name evidence="1" type="ORF">GBAR_LOCUS24413</name>
</gene>
<keyword evidence="2" id="KW-1185">Reference proteome</keyword>
<reference evidence="1" key="1">
    <citation type="submission" date="2023-03" db="EMBL/GenBank/DDBJ databases">
        <authorList>
            <person name="Steffen K."/>
            <person name="Cardenas P."/>
        </authorList>
    </citation>
    <scope>NUCLEOTIDE SEQUENCE</scope>
</reference>
<dbReference type="EMBL" id="CASHTH010003371">
    <property type="protein sequence ID" value="CAI8043982.1"/>
    <property type="molecule type" value="Genomic_DNA"/>
</dbReference>